<keyword evidence="2" id="KW-1185">Reference proteome</keyword>
<reference evidence="1" key="1">
    <citation type="submission" date="2021-06" db="EMBL/GenBank/DDBJ databases">
        <authorList>
            <person name="Kallberg Y."/>
            <person name="Tangrot J."/>
            <person name="Rosling A."/>
        </authorList>
    </citation>
    <scope>NUCLEOTIDE SEQUENCE</scope>
    <source>
        <strain evidence="1">CL356</strain>
    </source>
</reference>
<dbReference type="Proteomes" id="UP000789525">
    <property type="component" value="Unassembled WGS sequence"/>
</dbReference>
<accession>A0ACA9NK61</accession>
<protein>
    <submittedName>
        <fullName evidence="1">9000_t:CDS:1</fullName>
    </submittedName>
</protein>
<name>A0ACA9NK61_9GLOM</name>
<organism evidence="1 2">
    <name type="scientific">Acaulospora colombiana</name>
    <dbReference type="NCBI Taxonomy" id="27376"/>
    <lineage>
        <taxon>Eukaryota</taxon>
        <taxon>Fungi</taxon>
        <taxon>Fungi incertae sedis</taxon>
        <taxon>Mucoromycota</taxon>
        <taxon>Glomeromycotina</taxon>
        <taxon>Glomeromycetes</taxon>
        <taxon>Diversisporales</taxon>
        <taxon>Acaulosporaceae</taxon>
        <taxon>Acaulospora</taxon>
    </lineage>
</organism>
<gene>
    <name evidence="1" type="ORF">ACOLOM_LOCUS8423</name>
</gene>
<dbReference type="EMBL" id="CAJVPT010021691">
    <property type="protein sequence ID" value="CAG8656361.1"/>
    <property type="molecule type" value="Genomic_DNA"/>
</dbReference>
<evidence type="ECO:0000313" key="2">
    <source>
        <dbReference type="Proteomes" id="UP000789525"/>
    </source>
</evidence>
<comment type="caution">
    <text evidence="1">The sequence shown here is derived from an EMBL/GenBank/DDBJ whole genome shotgun (WGS) entry which is preliminary data.</text>
</comment>
<sequence length="281" mass="31641">MIVQLSFRGKMRVDTNIQLTVYDAPADQRLNSPIRLWSTLETTYVFARTTEWSMAKVRPNASNRPFLAAFRAEKYVEPLLHSELLDPLRFQSLALAHFQRRSLTALYAAQGSSSSLTENSSYPYPSNLLPSSKICLFETIGIGSSDRCGRVPRYWAFVPPMVAVQLLIRDEGQQNVSDKADKEIHVRCSYRPKTMGELGNFTCSRLRTARDSREKVKWAKFQECQGLQPRDDNSPLLISMYKVAWSLEGCLGRCLSSVEQVTIVGSGSASLFGQRLACDQP</sequence>
<proteinExistence type="predicted"/>
<evidence type="ECO:0000313" key="1">
    <source>
        <dbReference type="EMBL" id="CAG8656361.1"/>
    </source>
</evidence>